<dbReference type="SMART" id="SM00729">
    <property type="entry name" value="Elp3"/>
    <property type="match status" value="1"/>
</dbReference>
<dbReference type="InterPro" id="IPR051198">
    <property type="entry name" value="BchE-like"/>
</dbReference>
<evidence type="ECO:0000256" key="3">
    <source>
        <dbReference type="ARBA" id="ARBA00022723"/>
    </source>
</evidence>
<dbReference type="PANTHER" id="PTHR43409">
    <property type="entry name" value="ANAEROBIC MAGNESIUM-PROTOPORPHYRIN IX MONOMETHYL ESTER CYCLASE-RELATED"/>
    <property type="match status" value="1"/>
</dbReference>
<dbReference type="EMBL" id="OUUY01000077">
    <property type="protein sequence ID" value="SPQ00736.1"/>
    <property type="molecule type" value="Genomic_DNA"/>
</dbReference>
<dbReference type="InterPro" id="IPR036724">
    <property type="entry name" value="Cobalamin-bd_sf"/>
</dbReference>
<feature type="domain" description="Radical SAM core" evidence="6">
    <location>
        <begin position="188"/>
        <end position="415"/>
    </location>
</feature>
<evidence type="ECO:0000256" key="4">
    <source>
        <dbReference type="ARBA" id="ARBA00023004"/>
    </source>
</evidence>
<dbReference type="SFLD" id="SFLDG01123">
    <property type="entry name" value="methyltransferase_(Class_B)"/>
    <property type="match status" value="1"/>
</dbReference>
<dbReference type="PANTHER" id="PTHR43409:SF15">
    <property type="entry name" value="PUTATIVE-RELATED"/>
    <property type="match status" value="1"/>
</dbReference>
<keyword evidence="4" id="KW-0408">Iron</keyword>
<protein>
    <submittedName>
        <fullName evidence="7">Putative Methyltransferase</fullName>
    </submittedName>
</protein>
<sequence>MKLRILLINPWIYDFAAASLWSRPLGLLKVAEYLSSFNVELLFIDCTDVFLKPGYGRGKYPKERIEKPQCLKPVPRVFGRYGISPDCFGLRLAQAAPFDLVLVTSVMSWWYPGVQKVIEIIREGYKRVPVILGGIYATLWHDHASANSGADFIYQRAVGEGVRVIFNTFGFRLKRKSDSSPYYKLGLYQNYPFAPVLTGTGCPFECSYCASRILGKDFSQRPPREVVSEIRELSEKGIRDFAFYDDALLVNADKHIKPILNELMARGINARFHCPNGLHARFIDEDLARLMKDSGFRTIRLGFETYDGKRQKETGGKVTCEDLSRAVKHLKKHGFTKKEIGVYLMYGLPGQTFEEVKDGVEFLRSLSVRIHLAEFSPIPGTNCWKDLEDKGIVKKGMDPLLTNNTVFSYLFSGYEPHEIDELKLAVKNYNMS</sequence>
<reference evidence="8" key="1">
    <citation type="submission" date="2018-03" db="EMBL/GenBank/DDBJ databases">
        <authorList>
            <person name="Zecchin S."/>
        </authorList>
    </citation>
    <scope>NUCLEOTIDE SEQUENCE [LARGE SCALE GENOMIC DNA]</scope>
</reference>
<keyword evidence="7" id="KW-0489">Methyltransferase</keyword>
<dbReference type="GO" id="GO:0032259">
    <property type="term" value="P:methylation"/>
    <property type="evidence" value="ECO:0007669"/>
    <property type="project" value="UniProtKB-KW"/>
</dbReference>
<proteinExistence type="predicted"/>
<dbReference type="SFLD" id="SFLDS00029">
    <property type="entry name" value="Radical_SAM"/>
    <property type="match status" value="1"/>
</dbReference>
<accession>A0A2U3QH41</accession>
<name>A0A2U3QH41_9BACT</name>
<keyword evidence="7" id="KW-0808">Transferase</keyword>
<evidence type="ECO:0000259" key="6">
    <source>
        <dbReference type="PROSITE" id="PS51918"/>
    </source>
</evidence>
<dbReference type="SFLD" id="SFLDG01082">
    <property type="entry name" value="B12-binding_domain_containing"/>
    <property type="match status" value="1"/>
</dbReference>
<keyword evidence="8" id="KW-1185">Reference proteome</keyword>
<keyword evidence="2" id="KW-0949">S-adenosyl-L-methionine</keyword>
<evidence type="ECO:0000256" key="2">
    <source>
        <dbReference type="ARBA" id="ARBA00022691"/>
    </source>
</evidence>
<gene>
    <name evidence="7" type="ORF">NBG4_310009</name>
</gene>
<dbReference type="AlphaFoldDB" id="A0A2U3QH41"/>
<dbReference type="CDD" id="cd01335">
    <property type="entry name" value="Radical_SAM"/>
    <property type="match status" value="1"/>
</dbReference>
<dbReference type="InterPro" id="IPR007197">
    <property type="entry name" value="rSAM"/>
</dbReference>
<dbReference type="Pfam" id="PF04055">
    <property type="entry name" value="Radical_SAM"/>
    <property type="match status" value="1"/>
</dbReference>
<dbReference type="InterPro" id="IPR034466">
    <property type="entry name" value="Methyltransferase_Class_B"/>
</dbReference>
<dbReference type="SUPFAM" id="SSF52242">
    <property type="entry name" value="Cobalamin (vitamin B12)-binding domain"/>
    <property type="match status" value="1"/>
</dbReference>
<dbReference type="InterPro" id="IPR023404">
    <property type="entry name" value="rSAM_horseshoe"/>
</dbReference>
<keyword evidence="5" id="KW-0411">Iron-sulfur</keyword>
<dbReference type="Gene3D" id="3.80.30.20">
    <property type="entry name" value="tm_1862 like domain"/>
    <property type="match status" value="1"/>
</dbReference>
<dbReference type="InterPro" id="IPR058240">
    <property type="entry name" value="rSAM_sf"/>
</dbReference>
<evidence type="ECO:0000256" key="1">
    <source>
        <dbReference type="ARBA" id="ARBA00001966"/>
    </source>
</evidence>
<organism evidence="7 8">
    <name type="scientific">Candidatus Sulfobium mesophilum</name>
    <dbReference type="NCBI Taxonomy" id="2016548"/>
    <lineage>
        <taxon>Bacteria</taxon>
        <taxon>Pseudomonadati</taxon>
        <taxon>Nitrospirota</taxon>
        <taxon>Nitrospiria</taxon>
        <taxon>Nitrospirales</taxon>
        <taxon>Nitrospiraceae</taxon>
        <taxon>Candidatus Sulfobium</taxon>
    </lineage>
</organism>
<dbReference type="GO" id="GO:0005829">
    <property type="term" value="C:cytosol"/>
    <property type="evidence" value="ECO:0007669"/>
    <property type="project" value="TreeGrafter"/>
</dbReference>
<evidence type="ECO:0000256" key="5">
    <source>
        <dbReference type="ARBA" id="ARBA00023014"/>
    </source>
</evidence>
<keyword evidence="3" id="KW-0479">Metal-binding</keyword>
<dbReference type="InterPro" id="IPR006638">
    <property type="entry name" value="Elp3/MiaA/NifB-like_rSAM"/>
</dbReference>
<dbReference type="OrthoDB" id="9804952at2"/>
<comment type="cofactor">
    <cofactor evidence="1">
        <name>[4Fe-4S] cluster</name>
        <dbReference type="ChEBI" id="CHEBI:49883"/>
    </cofactor>
</comment>
<dbReference type="Proteomes" id="UP000245125">
    <property type="component" value="Unassembled WGS sequence"/>
</dbReference>
<dbReference type="PROSITE" id="PS51918">
    <property type="entry name" value="RADICAL_SAM"/>
    <property type="match status" value="1"/>
</dbReference>
<dbReference type="GO" id="GO:0008168">
    <property type="term" value="F:methyltransferase activity"/>
    <property type="evidence" value="ECO:0007669"/>
    <property type="project" value="UniProtKB-KW"/>
</dbReference>
<dbReference type="GO" id="GO:0046872">
    <property type="term" value="F:metal ion binding"/>
    <property type="evidence" value="ECO:0007669"/>
    <property type="project" value="UniProtKB-KW"/>
</dbReference>
<dbReference type="SUPFAM" id="SSF102114">
    <property type="entry name" value="Radical SAM enzymes"/>
    <property type="match status" value="1"/>
</dbReference>
<evidence type="ECO:0000313" key="8">
    <source>
        <dbReference type="Proteomes" id="UP000245125"/>
    </source>
</evidence>
<dbReference type="GO" id="GO:0051539">
    <property type="term" value="F:4 iron, 4 sulfur cluster binding"/>
    <property type="evidence" value="ECO:0007669"/>
    <property type="project" value="UniProtKB-KW"/>
</dbReference>
<dbReference type="GO" id="GO:0031419">
    <property type="term" value="F:cobalamin binding"/>
    <property type="evidence" value="ECO:0007669"/>
    <property type="project" value="InterPro"/>
</dbReference>
<evidence type="ECO:0000313" key="7">
    <source>
        <dbReference type="EMBL" id="SPQ00736.1"/>
    </source>
</evidence>
<dbReference type="Gene3D" id="3.40.50.280">
    <property type="entry name" value="Cobalamin-binding domain"/>
    <property type="match status" value="1"/>
</dbReference>